<dbReference type="HOGENOM" id="CLU_000288_125_3_1"/>
<dbReference type="EMBL" id="KI912118">
    <property type="protein sequence ID" value="ETS75698.1"/>
    <property type="molecule type" value="Genomic_DNA"/>
</dbReference>
<evidence type="ECO:0000259" key="2">
    <source>
        <dbReference type="Pfam" id="PF00931"/>
    </source>
</evidence>
<dbReference type="GO" id="GO:0009116">
    <property type="term" value="P:nucleoside metabolic process"/>
    <property type="evidence" value="ECO:0007669"/>
    <property type="project" value="InterPro"/>
</dbReference>
<dbReference type="InterPro" id="IPR002182">
    <property type="entry name" value="NB-ARC"/>
</dbReference>
<dbReference type="OrthoDB" id="5086500at2759"/>
<dbReference type="AlphaFoldDB" id="W3WPA5"/>
<dbReference type="InterPro" id="IPR053137">
    <property type="entry name" value="NLR-like"/>
</dbReference>
<dbReference type="STRING" id="1229662.W3WPA5"/>
<proteinExistence type="predicted"/>
<dbReference type="GO" id="GO:0003824">
    <property type="term" value="F:catalytic activity"/>
    <property type="evidence" value="ECO:0007669"/>
    <property type="project" value="InterPro"/>
</dbReference>
<dbReference type="Gene3D" id="3.40.50.1580">
    <property type="entry name" value="Nucleoside phosphorylase domain"/>
    <property type="match status" value="1"/>
</dbReference>
<dbReference type="PANTHER" id="PTHR46082:SF11">
    <property type="entry name" value="AAA+ ATPASE DOMAIN-CONTAINING PROTEIN-RELATED"/>
    <property type="match status" value="1"/>
</dbReference>
<reference evidence="4" key="1">
    <citation type="journal article" date="2015" name="BMC Genomics">
        <title>Genomic and transcriptomic analysis of the endophytic fungus Pestalotiopsis fici reveals its lifestyle and high potential for synthesis of natural products.</title>
        <authorList>
            <person name="Wang X."/>
            <person name="Zhang X."/>
            <person name="Liu L."/>
            <person name="Xiang M."/>
            <person name="Wang W."/>
            <person name="Sun X."/>
            <person name="Che Y."/>
            <person name="Guo L."/>
            <person name="Liu G."/>
            <person name="Guo L."/>
            <person name="Wang C."/>
            <person name="Yin W.B."/>
            <person name="Stadler M."/>
            <person name="Zhang X."/>
            <person name="Liu X."/>
        </authorList>
    </citation>
    <scope>NUCLEOTIDE SEQUENCE [LARGE SCALE GENOMIC DNA]</scope>
    <source>
        <strain evidence="4">W106-1 / CGMCC3.15140</strain>
    </source>
</reference>
<dbReference type="InParanoid" id="W3WPA5"/>
<dbReference type="InterPro" id="IPR035994">
    <property type="entry name" value="Nucleoside_phosphorylase_sf"/>
</dbReference>
<dbReference type="SMART" id="SM00028">
    <property type="entry name" value="TPR"/>
    <property type="match status" value="7"/>
</dbReference>
<dbReference type="OMA" id="TTRTMEV"/>
<dbReference type="GO" id="GO:0043531">
    <property type="term" value="F:ADP binding"/>
    <property type="evidence" value="ECO:0007669"/>
    <property type="project" value="InterPro"/>
</dbReference>
<feature type="compositionally biased region" description="Polar residues" evidence="1">
    <location>
        <begin position="325"/>
        <end position="338"/>
    </location>
</feature>
<evidence type="ECO:0000313" key="3">
    <source>
        <dbReference type="EMBL" id="ETS75698.1"/>
    </source>
</evidence>
<keyword evidence="4" id="KW-1185">Reference proteome</keyword>
<protein>
    <recommendedName>
        <fullName evidence="2">NB-ARC domain-containing protein</fullName>
    </recommendedName>
</protein>
<dbReference type="Pfam" id="PF00931">
    <property type="entry name" value="NB-ARC"/>
    <property type="match status" value="1"/>
</dbReference>
<dbReference type="RefSeq" id="XP_007839414.1">
    <property type="nucleotide sequence ID" value="XM_007841223.1"/>
</dbReference>
<dbReference type="GeneID" id="19277655"/>
<evidence type="ECO:0000313" key="4">
    <source>
        <dbReference type="Proteomes" id="UP000030651"/>
    </source>
</evidence>
<feature type="domain" description="NB-ARC" evidence="2">
    <location>
        <begin position="360"/>
        <end position="524"/>
    </location>
</feature>
<dbReference type="Gene3D" id="3.40.50.300">
    <property type="entry name" value="P-loop containing nucleotide triphosphate hydrolases"/>
    <property type="match status" value="1"/>
</dbReference>
<dbReference type="InterPro" id="IPR019734">
    <property type="entry name" value="TPR_rpt"/>
</dbReference>
<dbReference type="SUPFAM" id="SSF53167">
    <property type="entry name" value="Purine and uridine phosphorylases"/>
    <property type="match status" value="1"/>
</dbReference>
<dbReference type="KEGG" id="pfy:PFICI_12642"/>
<dbReference type="SUPFAM" id="SSF48452">
    <property type="entry name" value="TPR-like"/>
    <property type="match status" value="2"/>
</dbReference>
<dbReference type="Pfam" id="PF13424">
    <property type="entry name" value="TPR_12"/>
    <property type="match status" value="2"/>
</dbReference>
<dbReference type="eggNOG" id="KOG1840">
    <property type="taxonomic scope" value="Eukaryota"/>
</dbReference>
<dbReference type="SUPFAM" id="SSF52540">
    <property type="entry name" value="P-loop containing nucleoside triphosphate hydrolases"/>
    <property type="match status" value="1"/>
</dbReference>
<dbReference type="Proteomes" id="UP000030651">
    <property type="component" value="Unassembled WGS sequence"/>
</dbReference>
<feature type="region of interest" description="Disordered" evidence="1">
    <location>
        <begin position="320"/>
        <end position="339"/>
    </location>
</feature>
<evidence type="ECO:0000256" key="1">
    <source>
        <dbReference type="SAM" id="MobiDB-lite"/>
    </source>
</evidence>
<sequence length="1098" mass="123366">MLPLRNHIPHHVSILDPRDYEVVWIAPLEIEARAALYLLDERFDGKFAVTRGDEYVYHAGRMCGHKIVIAALPAGQEYGTGSAAALASQVKKFFPNLWFGLLVGVAAGLPDLTRKPPRDIRLGDVLVGLPQGDGAGLIAYDLGKETASGFQPLRGGQVLAMTEPIVRSAISNIKLEAPNDAHKFLPYYEAIRDKEHADGTFADPGESNDALYLVTDDETIQRVDRVPRPKEKRTRVWYGPIGSGEKLSKSARVRDELRDRYGLIGLEMEAAGTMNRIPVGVIRGVCDYGDEHKNKEWQPYASAMAAAYGKAVLAEIVPMHKPTAESPTENKPTTSDKSTGPFYYMQMSKNARFTGRAAILQALQEKLFGQQPCERVALVGLGGVGKTQIAVRFAYQIKESQSDCSIFWVPLLGKSSLEQAYIEIAKRIGLQQNKDEDIKDLVCRYLSSDQAGQWLMVVDNADDRDLLFGESDSTGVEEFLPQSEQGSILLTTRSKQVAVEFSQGEVFDVEQMSYDEALPFLEKSLHKIPGPQDDNSIRELFTHLTYLPLAIAQAAAYLNENMMPIRKYLGLLRGAENDVARVLGRDFKDYTRYRSSRNAIATTWLISFEQIQKSNRAATKILSFLSCIEPKAIPESILPKCESEVELQEAIGMLCGYSFLVRRGDSDVFDMHHLVQLATRGWIEKGGMQEEALSEGVSHLASTFPSDYVIEHDTQLQYLPHAFRVLARSSDLETAERAHLCMNVGICLFVDRRFKEAIGYFEVAYHYRKTICPEDDHSRRYSESMLASTYLDARRIREAIEIFEHLTSVNKTILVDESAFRLAAEHELARAYFENRQTQKAIEILEHVVLVRRRILDEKDGGRVASEQMLAAAYSHDGRLKEAIEILEPAASVRNMTLAEEDHDRLTTEYSLGSAYHKDGRIKEAIRILEHVVSVRRKTLAEEDHDQLLSQHELASAYLDDGRVKEAIEIFEHVVSIKRTTLAEGDHQQLASQHELARAYLDDGRVEEAIEILEYVVSMQRMTLAKADDVRLLSECVLARAYLADYQAQKAIDLLENIVALRQQDDPKRPYAVDLLLDARDQLEAERGPTDVYSDSSD</sequence>
<gene>
    <name evidence="3" type="ORF">PFICI_12642</name>
</gene>
<dbReference type="Gene3D" id="1.25.40.10">
    <property type="entry name" value="Tetratricopeptide repeat domain"/>
    <property type="match status" value="2"/>
</dbReference>
<dbReference type="PANTHER" id="PTHR46082">
    <property type="entry name" value="ATP/GTP-BINDING PROTEIN-RELATED"/>
    <property type="match status" value="1"/>
</dbReference>
<dbReference type="InterPro" id="IPR011990">
    <property type="entry name" value="TPR-like_helical_dom_sf"/>
</dbReference>
<organism evidence="3 4">
    <name type="scientific">Pestalotiopsis fici (strain W106-1 / CGMCC3.15140)</name>
    <dbReference type="NCBI Taxonomy" id="1229662"/>
    <lineage>
        <taxon>Eukaryota</taxon>
        <taxon>Fungi</taxon>
        <taxon>Dikarya</taxon>
        <taxon>Ascomycota</taxon>
        <taxon>Pezizomycotina</taxon>
        <taxon>Sordariomycetes</taxon>
        <taxon>Xylariomycetidae</taxon>
        <taxon>Amphisphaeriales</taxon>
        <taxon>Sporocadaceae</taxon>
        <taxon>Pestalotiopsis</taxon>
    </lineage>
</organism>
<name>W3WPA5_PESFW</name>
<dbReference type="InterPro" id="IPR027417">
    <property type="entry name" value="P-loop_NTPase"/>
</dbReference>
<accession>W3WPA5</accession>